<accession>A0A8H6G1D5</accession>
<feature type="compositionally biased region" description="Polar residues" evidence="1">
    <location>
        <begin position="162"/>
        <end position="177"/>
    </location>
</feature>
<sequence>MKGQATPIDNPEALLNGYHLTSQTFRTTQTLTAHTCTSGKIESTSIGTINLFDQKRPLQHPSLITNKRTAMSSSTRPEDSVIDSHSASLEKEHKARVSKLAKRKRNVEDTEGGGAHEAGLLGAKRHCAEIYKMNRSAQSDQQGASNQQMSDTKGQGIDEMNIDSNNKEASWIPSSTKKMGIKPGNEVKNDMDWAE</sequence>
<dbReference type="OrthoDB" id="5433065at2759"/>
<feature type="compositionally biased region" description="Polar residues" evidence="1">
    <location>
        <begin position="135"/>
        <end position="153"/>
    </location>
</feature>
<gene>
    <name evidence="2" type="ORF">HO173_003207</name>
</gene>
<feature type="region of interest" description="Disordered" evidence="1">
    <location>
        <begin position="135"/>
        <end position="195"/>
    </location>
</feature>
<comment type="caution">
    <text evidence="2">The sequence shown here is derived from an EMBL/GenBank/DDBJ whole genome shotgun (WGS) entry which is preliminary data.</text>
</comment>
<dbReference type="GeneID" id="59284876"/>
<dbReference type="RefSeq" id="XP_037168000.1">
    <property type="nucleotide sequence ID" value="XM_037305135.1"/>
</dbReference>
<reference evidence="2 3" key="1">
    <citation type="journal article" date="2020" name="Genomics">
        <title>Complete, high-quality genomes from long-read metagenomic sequencing of two wolf lichen thalli reveals enigmatic genome architecture.</title>
        <authorList>
            <person name="McKenzie S.K."/>
            <person name="Walston R.F."/>
            <person name="Allen J.L."/>
        </authorList>
    </citation>
    <scope>NUCLEOTIDE SEQUENCE [LARGE SCALE GENOMIC DNA]</scope>
    <source>
        <strain evidence="2">WasteWater2</strain>
    </source>
</reference>
<dbReference type="EMBL" id="JACCJC010000008">
    <property type="protein sequence ID" value="KAF6238701.1"/>
    <property type="molecule type" value="Genomic_DNA"/>
</dbReference>
<dbReference type="Proteomes" id="UP000578531">
    <property type="component" value="Unassembled WGS sequence"/>
</dbReference>
<dbReference type="AlphaFoldDB" id="A0A8H6G1D5"/>
<protein>
    <submittedName>
        <fullName evidence="2">Uncharacterized protein</fullName>
    </submittedName>
</protein>
<proteinExistence type="predicted"/>
<feature type="region of interest" description="Disordered" evidence="1">
    <location>
        <begin position="68"/>
        <end position="117"/>
    </location>
</feature>
<evidence type="ECO:0000256" key="1">
    <source>
        <dbReference type="SAM" id="MobiDB-lite"/>
    </source>
</evidence>
<feature type="compositionally biased region" description="Basic residues" evidence="1">
    <location>
        <begin position="96"/>
        <end position="105"/>
    </location>
</feature>
<name>A0A8H6G1D5_9LECA</name>
<feature type="compositionally biased region" description="Basic and acidic residues" evidence="1">
    <location>
        <begin position="185"/>
        <end position="195"/>
    </location>
</feature>
<keyword evidence="3" id="KW-1185">Reference proteome</keyword>
<organism evidence="2 3">
    <name type="scientific">Letharia columbiana</name>
    <dbReference type="NCBI Taxonomy" id="112416"/>
    <lineage>
        <taxon>Eukaryota</taxon>
        <taxon>Fungi</taxon>
        <taxon>Dikarya</taxon>
        <taxon>Ascomycota</taxon>
        <taxon>Pezizomycotina</taxon>
        <taxon>Lecanoromycetes</taxon>
        <taxon>OSLEUM clade</taxon>
        <taxon>Lecanoromycetidae</taxon>
        <taxon>Lecanorales</taxon>
        <taxon>Lecanorineae</taxon>
        <taxon>Parmeliaceae</taxon>
        <taxon>Letharia</taxon>
    </lineage>
</organism>
<evidence type="ECO:0000313" key="2">
    <source>
        <dbReference type="EMBL" id="KAF6238701.1"/>
    </source>
</evidence>
<evidence type="ECO:0000313" key="3">
    <source>
        <dbReference type="Proteomes" id="UP000578531"/>
    </source>
</evidence>